<dbReference type="InterPro" id="IPR025751">
    <property type="entry name" value="RsbRD_N_dom"/>
</dbReference>
<sequence>MICHSLFVRTKESATRLESAATDPRIVAVCQELLDDLEAFTLEVVHLIRQEEPYYVEVITMRQLVDSVRPNVVGLLQSVMANETSALAAPRRTGRTRAEQQVPLAIVLHAYRLGALHIWNSLVRRCGDDPRVNRALLDSASALWTALDVYSQELAVAYRDVETEHLIRDARLRETALVALFSGLTSTGQAFTDVAEALRLPQVGTFVVVSCDPPPMESDSDTASPERTLTSFGVRSVWRSETDCDLGLVALTRSFRLERMLDQMASMGLGRVGVSEVFESILETSGAAKQARMAREAATPGTSTVTRFEDARVAALVAAAPELASGLAHQVLGPVLALDVMEQGLLLGTLRAWYAADGSAAQAGRILHCHPNTVRYRLGKLTQLIDRDLRSPTDVAHLYLALEAHRLLSFGTTAS</sequence>
<keyword evidence="6" id="KW-1185">Reference proteome</keyword>
<proteinExistence type="inferred from homology"/>
<dbReference type="EMBL" id="FOQG01000031">
    <property type="protein sequence ID" value="SFJ44202.1"/>
    <property type="molecule type" value="Genomic_DNA"/>
</dbReference>
<reference evidence="5 6" key="1">
    <citation type="submission" date="2016-10" db="EMBL/GenBank/DDBJ databases">
        <authorList>
            <person name="de Groot N.N."/>
        </authorList>
    </citation>
    <scope>NUCLEOTIDE SEQUENCE [LARGE SCALE GENOMIC DNA]</scope>
    <source>
        <strain evidence="5 6">CGMCC 1.11156</strain>
    </source>
</reference>
<evidence type="ECO:0000256" key="1">
    <source>
        <dbReference type="ARBA" id="ARBA00006754"/>
    </source>
</evidence>
<dbReference type="InterPro" id="IPR041522">
    <property type="entry name" value="CdaR_GGDEF"/>
</dbReference>
<dbReference type="STRING" id="1005945.SAMN05216561_13117"/>
<feature type="domain" description="RsbT co-antagonist protein RsbRD N-terminal" evidence="3">
    <location>
        <begin position="40"/>
        <end position="173"/>
    </location>
</feature>
<feature type="domain" description="PucR C-terminal helix-turn-helix" evidence="2">
    <location>
        <begin position="346"/>
        <end position="404"/>
    </location>
</feature>
<dbReference type="Pfam" id="PF17853">
    <property type="entry name" value="GGDEF_2"/>
    <property type="match status" value="1"/>
</dbReference>
<name>A0A1I3REC9_9ACTN</name>
<organism evidence="5 6">
    <name type="scientific">Nocardioides psychrotolerans</name>
    <dbReference type="NCBI Taxonomy" id="1005945"/>
    <lineage>
        <taxon>Bacteria</taxon>
        <taxon>Bacillati</taxon>
        <taxon>Actinomycetota</taxon>
        <taxon>Actinomycetes</taxon>
        <taxon>Propionibacteriales</taxon>
        <taxon>Nocardioidaceae</taxon>
        <taxon>Nocardioides</taxon>
    </lineage>
</organism>
<evidence type="ECO:0000313" key="5">
    <source>
        <dbReference type="EMBL" id="SFJ44202.1"/>
    </source>
</evidence>
<dbReference type="Pfam" id="PF13556">
    <property type="entry name" value="HTH_30"/>
    <property type="match status" value="1"/>
</dbReference>
<evidence type="ECO:0000259" key="3">
    <source>
        <dbReference type="Pfam" id="PF14361"/>
    </source>
</evidence>
<dbReference type="Proteomes" id="UP000198649">
    <property type="component" value="Unassembled WGS sequence"/>
</dbReference>
<feature type="domain" description="CdaR GGDEF-like" evidence="4">
    <location>
        <begin position="190"/>
        <end position="296"/>
    </location>
</feature>
<protein>
    <submittedName>
        <fullName evidence="5">PucR C-terminal helix-turn-helix domain-containing protein</fullName>
    </submittedName>
</protein>
<evidence type="ECO:0000313" key="6">
    <source>
        <dbReference type="Proteomes" id="UP000198649"/>
    </source>
</evidence>
<accession>A0A1I3REC9</accession>
<dbReference type="InterPro" id="IPR042070">
    <property type="entry name" value="PucR_C-HTH_sf"/>
</dbReference>
<gene>
    <name evidence="5" type="ORF">SAMN05216561_13117</name>
</gene>
<dbReference type="InterPro" id="IPR051448">
    <property type="entry name" value="CdaR-like_regulators"/>
</dbReference>
<dbReference type="PANTHER" id="PTHR33744">
    <property type="entry name" value="CARBOHYDRATE DIACID REGULATOR"/>
    <property type="match status" value="1"/>
</dbReference>
<dbReference type="InterPro" id="IPR025736">
    <property type="entry name" value="PucR_C-HTH_dom"/>
</dbReference>
<dbReference type="Pfam" id="PF14361">
    <property type="entry name" value="RsbRD_N"/>
    <property type="match status" value="1"/>
</dbReference>
<evidence type="ECO:0000259" key="4">
    <source>
        <dbReference type="Pfam" id="PF17853"/>
    </source>
</evidence>
<dbReference type="Gene3D" id="1.10.10.2840">
    <property type="entry name" value="PucR C-terminal helix-turn-helix domain"/>
    <property type="match status" value="1"/>
</dbReference>
<dbReference type="PANTHER" id="PTHR33744:SF1">
    <property type="entry name" value="DNA-BINDING TRANSCRIPTIONAL ACTIVATOR ADER"/>
    <property type="match status" value="1"/>
</dbReference>
<comment type="similarity">
    <text evidence="1">Belongs to the CdaR family.</text>
</comment>
<dbReference type="AlphaFoldDB" id="A0A1I3REC9"/>
<evidence type="ECO:0000259" key="2">
    <source>
        <dbReference type="Pfam" id="PF13556"/>
    </source>
</evidence>